<evidence type="ECO:0000313" key="2">
    <source>
        <dbReference type="EMBL" id="WWV66233.1"/>
    </source>
</evidence>
<dbReference type="GO" id="GO:0016874">
    <property type="term" value="F:ligase activity"/>
    <property type="evidence" value="ECO:0007669"/>
    <property type="project" value="UniProtKB-KW"/>
</dbReference>
<accession>A0ABZ2ILG1</accession>
<feature type="transmembrane region" description="Helical" evidence="1">
    <location>
        <begin position="150"/>
        <end position="167"/>
    </location>
</feature>
<dbReference type="PANTHER" id="PTHR37422:SF13">
    <property type="entry name" value="LIPOPOLYSACCHARIDE BIOSYNTHESIS PROTEIN PA4999-RELATED"/>
    <property type="match status" value="1"/>
</dbReference>
<feature type="transmembrane region" description="Helical" evidence="1">
    <location>
        <begin position="60"/>
        <end position="78"/>
    </location>
</feature>
<feature type="transmembrane region" description="Helical" evidence="1">
    <location>
        <begin position="120"/>
        <end position="138"/>
    </location>
</feature>
<dbReference type="InterPro" id="IPR051533">
    <property type="entry name" value="WaaL-like"/>
</dbReference>
<organism evidence="2 3">
    <name type="scientific">Parabacteroides absconsus</name>
    <dbReference type="NCBI Taxonomy" id="2951805"/>
    <lineage>
        <taxon>Bacteria</taxon>
        <taxon>Pseudomonadati</taxon>
        <taxon>Bacteroidota</taxon>
        <taxon>Bacteroidia</taxon>
        <taxon>Bacteroidales</taxon>
        <taxon>Tannerellaceae</taxon>
        <taxon>Parabacteroides</taxon>
    </lineage>
</organism>
<keyword evidence="1" id="KW-0472">Membrane</keyword>
<evidence type="ECO:0000256" key="1">
    <source>
        <dbReference type="SAM" id="Phobius"/>
    </source>
</evidence>
<gene>
    <name evidence="2" type="ORF">NEE14_014825</name>
</gene>
<feature type="transmembrane region" description="Helical" evidence="1">
    <location>
        <begin position="90"/>
        <end position="108"/>
    </location>
</feature>
<reference evidence="2 3" key="1">
    <citation type="submission" date="2024-02" db="EMBL/GenBank/DDBJ databases">
        <title>Whole genome sequencing of Parabacteroides sp. AD58.</title>
        <authorList>
            <person name="Chaplin A.V."/>
            <person name="Pikina A.P."/>
            <person name="Sokolova S.R."/>
            <person name="Korostin D.O."/>
            <person name="Efimov B.A."/>
        </authorList>
    </citation>
    <scope>NUCLEOTIDE SEQUENCE [LARGE SCALE GENOMIC DNA]</scope>
    <source>
        <strain evidence="2 3">AD58</strain>
    </source>
</reference>
<feature type="transmembrane region" description="Helical" evidence="1">
    <location>
        <begin position="36"/>
        <end position="53"/>
    </location>
</feature>
<dbReference type="RefSeq" id="WP_338578748.1">
    <property type="nucleotide sequence ID" value="NZ_CP146284.1"/>
</dbReference>
<feature type="transmembrane region" description="Helical" evidence="1">
    <location>
        <begin position="358"/>
        <end position="378"/>
    </location>
</feature>
<dbReference type="EMBL" id="CP146284">
    <property type="protein sequence ID" value="WWV66233.1"/>
    <property type="molecule type" value="Genomic_DNA"/>
</dbReference>
<proteinExistence type="predicted"/>
<feature type="transmembrane region" description="Helical" evidence="1">
    <location>
        <begin position="319"/>
        <end position="342"/>
    </location>
</feature>
<name>A0ABZ2ILG1_9BACT</name>
<keyword evidence="2" id="KW-0436">Ligase</keyword>
<feature type="transmembrane region" description="Helical" evidence="1">
    <location>
        <begin position="12"/>
        <end position="30"/>
    </location>
</feature>
<evidence type="ECO:0000313" key="3">
    <source>
        <dbReference type="Proteomes" id="UP001320603"/>
    </source>
</evidence>
<dbReference type="Proteomes" id="UP001320603">
    <property type="component" value="Chromosome"/>
</dbReference>
<dbReference type="PANTHER" id="PTHR37422">
    <property type="entry name" value="TEICHURONIC ACID BIOSYNTHESIS PROTEIN TUAE"/>
    <property type="match status" value="1"/>
</dbReference>
<keyword evidence="3" id="KW-1185">Reference proteome</keyword>
<sequence>MIQNFINKHFYHLFVFTYLIGLVFYGTIGFDSIDEICAMILFLMFIFVTFKTSEWYVNKSFITVICIFLFYLIYSIQIGSNSKPAIISDFIIQFKPYLAFFCVFFICPKFSESQKNLLKDIIYVIWGIMIIIGCISVFKPNIFVHTVGHVAYFAAIITSTALVFLFCSKNTQKEKFIFLLILATGLLSARSKFYGFFVIAAASTLFTRFICDNIKFSFKTISLATVCIAIMLVLSWQKMVMYFGVGGSIDNIPKDFIARAMLYKTSIDIFTDYFPFGSGFASFASYPSGVYYSNIYAQYNIDWVTGINKHNYSYIADTYYPCLAQFGVVGVFLFILFFLYIFRKALSLYKQSQQDKHFIIPFLIIGYFLIESIADATFTSHRGFFIMMLLGLTLSESKHYIQTTHKTIQS</sequence>
<keyword evidence="1" id="KW-1133">Transmembrane helix</keyword>
<keyword evidence="1" id="KW-0812">Transmembrane</keyword>
<feature type="transmembrane region" description="Helical" evidence="1">
    <location>
        <begin position="216"/>
        <end position="234"/>
    </location>
</feature>
<protein>
    <submittedName>
        <fullName evidence="2">O-antigen ligase domain-containing protein</fullName>
    </submittedName>
</protein>